<evidence type="ECO:0008006" key="13">
    <source>
        <dbReference type="Google" id="ProtNLM"/>
    </source>
</evidence>
<keyword evidence="8 10" id="KW-0472">Membrane</keyword>
<reference evidence="12" key="1">
    <citation type="submission" date="2016-05" db="EMBL/GenBank/DDBJ databases">
        <title>Comparative genomics of biotechnologically important yeasts.</title>
        <authorList>
            <consortium name="DOE Joint Genome Institute"/>
            <person name="Riley R."/>
            <person name="Haridas S."/>
            <person name="Wolfe K.H."/>
            <person name="Lopes M.R."/>
            <person name="Hittinger C.T."/>
            <person name="Goker M."/>
            <person name="Salamov A."/>
            <person name="Wisecaver J."/>
            <person name="Long T.M."/>
            <person name="Aerts A.L."/>
            <person name="Barry K."/>
            <person name="Choi C."/>
            <person name="Clum A."/>
            <person name="Coughlan A.Y."/>
            <person name="Deshpande S."/>
            <person name="Douglass A.P."/>
            <person name="Hanson S.J."/>
            <person name="Klenk H.-P."/>
            <person name="Labutti K."/>
            <person name="Lapidus A."/>
            <person name="Lindquist E."/>
            <person name="Lipzen A."/>
            <person name="Meier-Kolthoff J.P."/>
            <person name="Ohm R.A."/>
            <person name="Otillar R.P."/>
            <person name="Pangilinan J."/>
            <person name="Peng Y."/>
            <person name="Rokas A."/>
            <person name="Rosa C.A."/>
            <person name="Scheuner C."/>
            <person name="Sibirny A.A."/>
            <person name="Slot J.C."/>
            <person name="Stielow J.B."/>
            <person name="Sun H."/>
            <person name="Kurtzman C.P."/>
            <person name="Blackwell M."/>
            <person name="Grigoriev I.V."/>
            <person name="Jeffries T.W."/>
        </authorList>
    </citation>
    <scope>NUCLEOTIDE SEQUENCE [LARGE SCALE GENOMIC DNA]</scope>
    <source>
        <strain evidence="12">NRRL Y-2460</strain>
    </source>
</reference>
<feature type="transmembrane region" description="Helical" evidence="10">
    <location>
        <begin position="12"/>
        <end position="31"/>
    </location>
</feature>
<evidence type="ECO:0000313" key="11">
    <source>
        <dbReference type="EMBL" id="ODV97651.1"/>
    </source>
</evidence>
<keyword evidence="6" id="KW-0256">Endoplasmic reticulum</keyword>
<evidence type="ECO:0000256" key="10">
    <source>
        <dbReference type="SAM" id="Phobius"/>
    </source>
</evidence>
<evidence type="ECO:0000256" key="5">
    <source>
        <dbReference type="ARBA" id="ARBA00022692"/>
    </source>
</evidence>
<dbReference type="EMBL" id="KV454011">
    <property type="protein sequence ID" value="ODV97651.1"/>
    <property type="molecule type" value="Genomic_DNA"/>
</dbReference>
<dbReference type="Proteomes" id="UP000094236">
    <property type="component" value="Unassembled WGS sequence"/>
</dbReference>
<sequence>MPESYPEFLKRIKVFSIFFFYSILIGIPIWLNTTSIEKRELPVNKLQELEEAFKIDFDIPIILSFMGTDFDESLINETQVLIDEELGKFNNGGLISYHLQLKTADATLEEDLQTDEHHCELYLEKSEDEDRVFVSPFTKKMNLYVSEATRVNGNTSKFISNFLIHDLFKDEIDTLLKSEKNFEANKEEENFTRSGSASESGSGTEIDDLLTISYSPHYKLVFNLINEDGVKIGWDIEHSVEKYFKNLVAQLDRYADFSIDTNIQYYCDLNIDESGLTPSDNEAGFLLTNKELSTFINYNDWNLNNNGFNDYSQVINFIVYIPRGDRPLFIENSKSNSFIIPKWGSIQLLNLNKLKKDFLDEVDLLPILENFSSELFSLLGIPVKSASKNLSINIEFKMRSIIVSNLLNTFKNLSNLVKLTKNLKNISIPMETLVNFEKSLKYYETTIEFLNDSKFNKALKASSLALYNSDQAFFDKNMIQQVYFPDEHKLAVYTPLIGPILTTMALSLIKCLKDFRKIKQDIHDKKKK</sequence>
<accession>A0A1E4U0X5</accession>
<dbReference type="STRING" id="669874.A0A1E4U0X5"/>
<dbReference type="UniPathway" id="UPA00196"/>
<evidence type="ECO:0000256" key="2">
    <source>
        <dbReference type="ARBA" id="ARBA00004687"/>
    </source>
</evidence>
<dbReference type="GO" id="GO:0006506">
    <property type="term" value="P:GPI anchor biosynthetic process"/>
    <property type="evidence" value="ECO:0007669"/>
    <property type="project" value="UniProtKB-UniPathway"/>
</dbReference>
<keyword evidence="4" id="KW-0337">GPI-anchor biosynthesis</keyword>
<evidence type="ECO:0000256" key="3">
    <source>
        <dbReference type="ARBA" id="ARBA00005316"/>
    </source>
</evidence>
<evidence type="ECO:0000256" key="1">
    <source>
        <dbReference type="ARBA" id="ARBA00004477"/>
    </source>
</evidence>
<evidence type="ECO:0000256" key="6">
    <source>
        <dbReference type="ARBA" id="ARBA00022824"/>
    </source>
</evidence>
<dbReference type="GO" id="GO:0042765">
    <property type="term" value="C:GPI-anchor transamidase complex"/>
    <property type="evidence" value="ECO:0007669"/>
    <property type="project" value="InterPro"/>
</dbReference>
<comment type="subcellular location">
    <subcellularLocation>
        <location evidence="1">Endoplasmic reticulum membrane</location>
        <topology evidence="1">Multi-pass membrane protein</topology>
    </subcellularLocation>
</comment>
<comment type="similarity">
    <text evidence="3">Belongs to the PIGS family.</text>
</comment>
<dbReference type="GO" id="GO:0016255">
    <property type="term" value="P:attachment of GPI anchor to protein"/>
    <property type="evidence" value="ECO:0007669"/>
    <property type="project" value="InterPro"/>
</dbReference>
<proteinExistence type="inferred from homology"/>
<dbReference type="PANTHER" id="PTHR21072:SF13">
    <property type="entry name" value="GPI TRANSAMIDASE COMPONENT PIG-S"/>
    <property type="match status" value="1"/>
</dbReference>
<feature type="transmembrane region" description="Helical" evidence="10">
    <location>
        <begin position="490"/>
        <end position="509"/>
    </location>
</feature>
<keyword evidence="12" id="KW-1185">Reference proteome</keyword>
<keyword evidence="7 10" id="KW-1133">Transmembrane helix</keyword>
<gene>
    <name evidence="11" type="ORF">PACTADRAFT_31091</name>
</gene>
<evidence type="ECO:0000256" key="7">
    <source>
        <dbReference type="ARBA" id="ARBA00022989"/>
    </source>
</evidence>
<name>A0A1E4U0X5_PACTA</name>
<keyword evidence="5 10" id="KW-0812">Transmembrane</keyword>
<organism evidence="11 12">
    <name type="scientific">Pachysolen tannophilus NRRL Y-2460</name>
    <dbReference type="NCBI Taxonomy" id="669874"/>
    <lineage>
        <taxon>Eukaryota</taxon>
        <taxon>Fungi</taxon>
        <taxon>Dikarya</taxon>
        <taxon>Ascomycota</taxon>
        <taxon>Saccharomycotina</taxon>
        <taxon>Pichiomycetes</taxon>
        <taxon>Pachysolenaceae</taxon>
        <taxon>Pachysolen</taxon>
    </lineage>
</organism>
<keyword evidence="9" id="KW-0325">Glycoprotein</keyword>
<protein>
    <recommendedName>
        <fullName evidence="13">GPI transamidase component GPI17</fullName>
    </recommendedName>
</protein>
<dbReference type="OrthoDB" id="28748at2759"/>
<evidence type="ECO:0000256" key="4">
    <source>
        <dbReference type="ARBA" id="ARBA00022502"/>
    </source>
</evidence>
<dbReference type="AlphaFoldDB" id="A0A1E4U0X5"/>
<dbReference type="PANTHER" id="PTHR21072">
    <property type="entry name" value="GPI TRANSAMIDASE COMPONENT PIG-S"/>
    <property type="match status" value="1"/>
</dbReference>
<evidence type="ECO:0000256" key="9">
    <source>
        <dbReference type="ARBA" id="ARBA00023180"/>
    </source>
</evidence>
<dbReference type="InterPro" id="IPR019540">
    <property type="entry name" value="PtdIno-glycan_biosynth_class_S"/>
</dbReference>
<dbReference type="Pfam" id="PF10510">
    <property type="entry name" value="PIG-S"/>
    <property type="match status" value="1"/>
</dbReference>
<comment type="pathway">
    <text evidence="2">Glycolipid biosynthesis; glycosylphosphatidylinositol-anchor biosynthesis.</text>
</comment>
<evidence type="ECO:0000256" key="8">
    <source>
        <dbReference type="ARBA" id="ARBA00023136"/>
    </source>
</evidence>
<evidence type="ECO:0000313" key="12">
    <source>
        <dbReference type="Proteomes" id="UP000094236"/>
    </source>
</evidence>